<name>A0A1I6Q137_9BACL</name>
<evidence type="ECO:0000313" key="2">
    <source>
        <dbReference type="Proteomes" id="UP000198660"/>
    </source>
</evidence>
<keyword evidence="2" id="KW-1185">Reference proteome</keyword>
<gene>
    <name evidence="1" type="ORF">SAMN05444972_102265</name>
</gene>
<dbReference type="AlphaFoldDB" id="A0A1I6Q137"/>
<evidence type="ECO:0000313" key="1">
    <source>
        <dbReference type="EMBL" id="SFS46122.1"/>
    </source>
</evidence>
<dbReference type="EMBL" id="FPAA01000002">
    <property type="protein sequence ID" value="SFS46122.1"/>
    <property type="molecule type" value="Genomic_DNA"/>
</dbReference>
<protein>
    <submittedName>
        <fullName evidence="1">Uncharacterized protein</fullName>
    </submittedName>
</protein>
<sequence length="38" mass="4326">MIDDSSIQPLPIEGLFMCVLKGRKIDLEGAKQPWRKLV</sequence>
<dbReference type="Proteomes" id="UP000198660">
    <property type="component" value="Unassembled WGS sequence"/>
</dbReference>
<reference evidence="2" key="1">
    <citation type="submission" date="2016-10" db="EMBL/GenBank/DDBJ databases">
        <authorList>
            <person name="Varghese N."/>
            <person name="Submissions S."/>
        </authorList>
    </citation>
    <scope>NUCLEOTIDE SEQUENCE [LARGE SCALE GENOMIC DNA]</scope>
    <source>
        <strain evidence="2">DSM 45789</strain>
    </source>
</reference>
<accession>A0A1I6Q137</accession>
<proteinExistence type="predicted"/>
<organism evidence="1 2">
    <name type="scientific">Marininema halotolerans</name>
    <dbReference type="NCBI Taxonomy" id="1155944"/>
    <lineage>
        <taxon>Bacteria</taxon>
        <taxon>Bacillati</taxon>
        <taxon>Bacillota</taxon>
        <taxon>Bacilli</taxon>
        <taxon>Bacillales</taxon>
        <taxon>Thermoactinomycetaceae</taxon>
        <taxon>Marininema</taxon>
    </lineage>
</organism>